<comment type="subcellular location">
    <subcellularLocation>
        <location evidence="1">Nucleus</location>
    </subcellularLocation>
</comment>
<dbReference type="GO" id="GO:0008270">
    <property type="term" value="F:zinc ion binding"/>
    <property type="evidence" value="ECO:0007669"/>
    <property type="project" value="InterPro"/>
</dbReference>
<dbReference type="CDD" id="cd00067">
    <property type="entry name" value="GAL4"/>
    <property type="match status" value="1"/>
</dbReference>
<dbReference type="GO" id="GO:0006351">
    <property type="term" value="P:DNA-templated transcription"/>
    <property type="evidence" value="ECO:0007669"/>
    <property type="project" value="InterPro"/>
</dbReference>
<name>A0A9P7BI90_9ASCO</name>
<evidence type="ECO:0000256" key="1">
    <source>
        <dbReference type="ARBA" id="ARBA00004123"/>
    </source>
</evidence>
<dbReference type="SMART" id="SM00066">
    <property type="entry name" value="GAL4"/>
    <property type="match status" value="1"/>
</dbReference>
<keyword evidence="11" id="KW-1185">Reference proteome</keyword>
<evidence type="ECO:0000256" key="6">
    <source>
        <dbReference type="ARBA" id="ARBA00023163"/>
    </source>
</evidence>
<dbReference type="Proteomes" id="UP000697127">
    <property type="component" value="Unassembled WGS sequence"/>
</dbReference>
<keyword evidence="4" id="KW-0805">Transcription regulation</keyword>
<dbReference type="InterPro" id="IPR007219">
    <property type="entry name" value="XnlR_reg_dom"/>
</dbReference>
<dbReference type="EMBL" id="PUHW01000027">
    <property type="protein sequence ID" value="KAG0690558.1"/>
    <property type="molecule type" value="Genomic_DNA"/>
</dbReference>
<evidence type="ECO:0000256" key="3">
    <source>
        <dbReference type="ARBA" id="ARBA00022833"/>
    </source>
</evidence>
<dbReference type="AlphaFoldDB" id="A0A9P7BI90"/>
<keyword evidence="7" id="KW-0539">Nucleus</keyword>
<gene>
    <name evidence="10" type="ORF">C6P40_002428</name>
</gene>
<keyword evidence="8" id="KW-0812">Transmembrane</keyword>
<keyword evidence="2" id="KW-0479">Metal-binding</keyword>
<protein>
    <recommendedName>
        <fullName evidence="9">Zn(2)-C6 fungal-type domain-containing protein</fullName>
    </recommendedName>
</protein>
<evidence type="ECO:0000256" key="7">
    <source>
        <dbReference type="ARBA" id="ARBA00023242"/>
    </source>
</evidence>
<keyword evidence="3" id="KW-0862">Zinc</keyword>
<dbReference type="PANTHER" id="PTHR47782:SF12">
    <property type="entry name" value="ZN(II)2CYS6 TRANSCRIPTION FACTOR (EUROFUNG)"/>
    <property type="match status" value="1"/>
</dbReference>
<evidence type="ECO:0000256" key="8">
    <source>
        <dbReference type="SAM" id="Phobius"/>
    </source>
</evidence>
<dbReference type="GO" id="GO:0045944">
    <property type="term" value="P:positive regulation of transcription by RNA polymerase II"/>
    <property type="evidence" value="ECO:0007669"/>
    <property type="project" value="TreeGrafter"/>
</dbReference>
<dbReference type="GO" id="GO:0005634">
    <property type="term" value="C:nucleus"/>
    <property type="evidence" value="ECO:0007669"/>
    <property type="project" value="UniProtKB-SubCell"/>
</dbReference>
<organism evidence="10 11">
    <name type="scientific">Pichia californica</name>
    <dbReference type="NCBI Taxonomy" id="460514"/>
    <lineage>
        <taxon>Eukaryota</taxon>
        <taxon>Fungi</taxon>
        <taxon>Dikarya</taxon>
        <taxon>Ascomycota</taxon>
        <taxon>Saccharomycotina</taxon>
        <taxon>Pichiomycetes</taxon>
        <taxon>Pichiales</taxon>
        <taxon>Pichiaceae</taxon>
        <taxon>Pichia</taxon>
    </lineage>
</organism>
<evidence type="ECO:0000256" key="2">
    <source>
        <dbReference type="ARBA" id="ARBA00022723"/>
    </source>
</evidence>
<reference evidence="10" key="1">
    <citation type="submission" date="2020-11" db="EMBL/GenBank/DDBJ databases">
        <title>Kefir isolates.</title>
        <authorList>
            <person name="Marcisauskas S."/>
            <person name="Kim Y."/>
            <person name="Blasche S."/>
        </authorList>
    </citation>
    <scope>NUCLEOTIDE SEQUENCE</scope>
    <source>
        <strain evidence="10">Olga-1</strain>
    </source>
</reference>
<dbReference type="InterPro" id="IPR036864">
    <property type="entry name" value="Zn2-C6_fun-type_DNA-bd_sf"/>
</dbReference>
<dbReference type="CDD" id="cd12148">
    <property type="entry name" value="fungal_TF_MHR"/>
    <property type="match status" value="1"/>
</dbReference>
<keyword evidence="8" id="KW-0472">Membrane</keyword>
<evidence type="ECO:0000259" key="9">
    <source>
        <dbReference type="PROSITE" id="PS50048"/>
    </source>
</evidence>
<feature type="transmembrane region" description="Helical" evidence="8">
    <location>
        <begin position="498"/>
        <end position="519"/>
    </location>
</feature>
<feature type="domain" description="Zn(2)-C6 fungal-type" evidence="9">
    <location>
        <begin position="15"/>
        <end position="45"/>
    </location>
</feature>
<dbReference type="GO" id="GO:0000981">
    <property type="term" value="F:DNA-binding transcription factor activity, RNA polymerase II-specific"/>
    <property type="evidence" value="ECO:0007669"/>
    <property type="project" value="InterPro"/>
</dbReference>
<sequence>MNHTVPILQPSILKSCSKCRSRRVKCDMSLPICDRCKSRGEICDICDMVFYDFSTVRNLQLMLSEFENKSKNNYTISLNNNEKRSNKKSHSTFNTSIEASLSEEVGSLSSTDKNYIGTASGAIFSKIFLKQLNIPNINGSFNGLDKLNSNLSNINVLNIPIVSLPSKDITKYLFEIYLEHIQIFYPILDINNTTSVIDNIYEGFSKISSSDKYILFMILSISSQFAINKPEYKKLNDLNSPLEYFSMAYNFLNDSISIIDLQSIKNILLLIIWCLGFKNQDENENLWILTRHVTSLCIQLGLHRNNPKWELDTKELEIRNRIWWTCYILERLVALQTGRTLSIRNYAIDAEMPKFNDEYDIIQTKFNLNCSAYENLCFQPMYLLAKIRTIGGDILESVYIARSKGKTLAVESVYKSAARLREELDLWLESIMDLYIGKNKWIYNNLKLNYNIYSLALSRPSPTYPKVLTSSSKVCLNDSKSFIDIVFDQVNDNCVMEFWFISANIITVGVTFLFSSWVLKTDIETTKGYIDKIIKIIDYLTADSNCDLSNVKLFSKVAQYTLEHLNMFDKDNTHNTSIKETVHIEDDEERKQFILNYLLNISEDGPFYLVQDND</sequence>
<dbReference type="Pfam" id="PF04082">
    <property type="entry name" value="Fungal_trans"/>
    <property type="match status" value="1"/>
</dbReference>
<dbReference type="GO" id="GO:0043565">
    <property type="term" value="F:sequence-specific DNA binding"/>
    <property type="evidence" value="ECO:0007669"/>
    <property type="project" value="TreeGrafter"/>
</dbReference>
<keyword evidence="5" id="KW-0238">DNA-binding</keyword>
<dbReference type="SMART" id="SM00906">
    <property type="entry name" value="Fungal_trans"/>
    <property type="match status" value="1"/>
</dbReference>
<dbReference type="Pfam" id="PF00172">
    <property type="entry name" value="Zn_clus"/>
    <property type="match status" value="1"/>
</dbReference>
<keyword evidence="8" id="KW-1133">Transmembrane helix</keyword>
<dbReference type="Gene3D" id="4.10.240.10">
    <property type="entry name" value="Zn(2)-C6 fungal-type DNA-binding domain"/>
    <property type="match status" value="1"/>
</dbReference>
<keyword evidence="6" id="KW-0804">Transcription</keyword>
<dbReference type="PROSITE" id="PS00463">
    <property type="entry name" value="ZN2_CY6_FUNGAL_1"/>
    <property type="match status" value="1"/>
</dbReference>
<dbReference type="PANTHER" id="PTHR47782">
    <property type="entry name" value="ZN(II)2CYS6 TRANSCRIPTION FACTOR (EUROFUNG)-RELATED"/>
    <property type="match status" value="1"/>
</dbReference>
<dbReference type="SUPFAM" id="SSF57701">
    <property type="entry name" value="Zn2/Cys6 DNA-binding domain"/>
    <property type="match status" value="1"/>
</dbReference>
<dbReference type="InterPro" id="IPR001138">
    <property type="entry name" value="Zn2Cys6_DnaBD"/>
</dbReference>
<evidence type="ECO:0000256" key="5">
    <source>
        <dbReference type="ARBA" id="ARBA00023125"/>
    </source>
</evidence>
<evidence type="ECO:0000313" key="10">
    <source>
        <dbReference type="EMBL" id="KAG0690558.1"/>
    </source>
</evidence>
<dbReference type="InterPro" id="IPR052202">
    <property type="entry name" value="Yeast_MetPath_Reg"/>
</dbReference>
<comment type="caution">
    <text evidence="10">The sequence shown here is derived from an EMBL/GenBank/DDBJ whole genome shotgun (WGS) entry which is preliminary data.</text>
</comment>
<evidence type="ECO:0000256" key="4">
    <source>
        <dbReference type="ARBA" id="ARBA00023015"/>
    </source>
</evidence>
<dbReference type="PROSITE" id="PS50048">
    <property type="entry name" value="ZN2_CY6_FUNGAL_2"/>
    <property type="match status" value="1"/>
</dbReference>
<proteinExistence type="predicted"/>
<evidence type="ECO:0000313" key="11">
    <source>
        <dbReference type="Proteomes" id="UP000697127"/>
    </source>
</evidence>
<accession>A0A9P7BI90</accession>